<feature type="compositionally biased region" description="Polar residues" evidence="1">
    <location>
        <begin position="51"/>
        <end position="63"/>
    </location>
</feature>
<organism evidence="3">
    <name type="scientific">Laccaria bicolor (strain S238N-H82 / ATCC MYA-4686)</name>
    <name type="common">Bicoloured deceiver</name>
    <name type="synonym">Laccaria laccata var. bicolor</name>
    <dbReference type="NCBI Taxonomy" id="486041"/>
    <lineage>
        <taxon>Eukaryota</taxon>
        <taxon>Fungi</taxon>
        <taxon>Dikarya</taxon>
        <taxon>Basidiomycota</taxon>
        <taxon>Agaricomycotina</taxon>
        <taxon>Agaricomycetes</taxon>
        <taxon>Agaricomycetidae</taxon>
        <taxon>Agaricales</taxon>
        <taxon>Agaricineae</taxon>
        <taxon>Hydnangiaceae</taxon>
        <taxon>Laccaria</taxon>
    </lineage>
</organism>
<dbReference type="InParanoid" id="B0DPC3"/>
<feature type="compositionally biased region" description="Basic and acidic residues" evidence="1">
    <location>
        <begin position="40"/>
        <end position="50"/>
    </location>
</feature>
<evidence type="ECO:0000313" key="3">
    <source>
        <dbReference type="Proteomes" id="UP000001194"/>
    </source>
</evidence>
<feature type="region of interest" description="Disordered" evidence="1">
    <location>
        <begin position="24"/>
        <end position="109"/>
    </location>
</feature>
<sequence length="109" mass="12119">MTEERNLKRLASLQKEKILNHVGQCSSLPPTKRGGQSIKALRDFRPRASDLSENTKNGNTSKSTQRRTRGGLTEQPGPTFQIVTRPETGKLTGADRSWKFNDIGNGRPN</sequence>
<evidence type="ECO:0000256" key="1">
    <source>
        <dbReference type="SAM" id="MobiDB-lite"/>
    </source>
</evidence>
<dbReference type="Proteomes" id="UP000001194">
    <property type="component" value="Unassembled WGS sequence"/>
</dbReference>
<dbReference type="GeneID" id="6081446"/>
<dbReference type="EMBL" id="DS547123">
    <property type="protein sequence ID" value="EDR03655.1"/>
    <property type="molecule type" value="Genomic_DNA"/>
</dbReference>
<proteinExistence type="predicted"/>
<reference evidence="2 3" key="1">
    <citation type="journal article" date="2008" name="Nature">
        <title>The genome of Laccaria bicolor provides insights into mycorrhizal symbiosis.</title>
        <authorList>
            <person name="Martin F."/>
            <person name="Aerts A."/>
            <person name="Ahren D."/>
            <person name="Brun A."/>
            <person name="Danchin E.G.J."/>
            <person name="Duchaussoy F."/>
            <person name="Gibon J."/>
            <person name="Kohler A."/>
            <person name="Lindquist E."/>
            <person name="Pereda V."/>
            <person name="Salamov A."/>
            <person name="Shapiro H.J."/>
            <person name="Wuyts J."/>
            <person name="Blaudez D."/>
            <person name="Buee M."/>
            <person name="Brokstein P."/>
            <person name="Canbaeck B."/>
            <person name="Cohen D."/>
            <person name="Courty P.E."/>
            <person name="Coutinho P.M."/>
            <person name="Delaruelle C."/>
            <person name="Detter J.C."/>
            <person name="Deveau A."/>
            <person name="DiFazio S."/>
            <person name="Duplessis S."/>
            <person name="Fraissinet-Tachet L."/>
            <person name="Lucic E."/>
            <person name="Frey-Klett P."/>
            <person name="Fourrey C."/>
            <person name="Feussner I."/>
            <person name="Gay G."/>
            <person name="Grimwood J."/>
            <person name="Hoegger P.J."/>
            <person name="Jain P."/>
            <person name="Kilaru S."/>
            <person name="Labbe J."/>
            <person name="Lin Y.C."/>
            <person name="Legue V."/>
            <person name="Le Tacon F."/>
            <person name="Marmeisse R."/>
            <person name="Melayah D."/>
            <person name="Montanini B."/>
            <person name="Muratet M."/>
            <person name="Nehls U."/>
            <person name="Niculita-Hirzel H."/>
            <person name="Oudot-Le Secq M.P."/>
            <person name="Peter M."/>
            <person name="Quesneville H."/>
            <person name="Rajashekar B."/>
            <person name="Reich M."/>
            <person name="Rouhier N."/>
            <person name="Schmutz J."/>
            <person name="Yin T."/>
            <person name="Chalot M."/>
            <person name="Henrissat B."/>
            <person name="Kuees U."/>
            <person name="Lucas S."/>
            <person name="Van de Peer Y."/>
            <person name="Podila G.K."/>
            <person name="Polle A."/>
            <person name="Pukkila P.J."/>
            <person name="Richardson P.M."/>
            <person name="Rouze P."/>
            <person name="Sanders I.R."/>
            <person name="Stajich J.E."/>
            <person name="Tunlid A."/>
            <person name="Tuskan G."/>
            <person name="Grigoriev I.V."/>
        </authorList>
    </citation>
    <scope>NUCLEOTIDE SEQUENCE [LARGE SCALE GENOMIC DNA]</scope>
    <source>
        <strain evidence="3">S238N-H82 / ATCC MYA-4686</strain>
    </source>
</reference>
<gene>
    <name evidence="2" type="ORF">LACBIDRAFT_331391</name>
</gene>
<accession>B0DPC3</accession>
<dbReference type="AlphaFoldDB" id="B0DPC3"/>
<evidence type="ECO:0000313" key="2">
    <source>
        <dbReference type="EMBL" id="EDR03655.1"/>
    </source>
</evidence>
<protein>
    <submittedName>
        <fullName evidence="2">Predicted protein</fullName>
    </submittedName>
</protein>
<name>B0DPC3_LACBS</name>
<keyword evidence="3" id="KW-1185">Reference proteome</keyword>
<dbReference type="KEGG" id="lbc:LACBIDRAFT_331391"/>
<dbReference type="HOGENOM" id="CLU_2184432_0_0_1"/>
<dbReference type="RefSeq" id="XP_001885803.1">
    <property type="nucleotide sequence ID" value="XM_001885768.1"/>
</dbReference>